<accession>A0ABW7R357</accession>
<comment type="caution">
    <text evidence="1">The sequence shown here is derived from an EMBL/GenBank/DDBJ whole genome shotgun (WGS) entry which is preliminary data.</text>
</comment>
<organism evidence="1 2">
    <name type="scientific">Streptomyces longisporoflavus</name>
    <dbReference type="NCBI Taxonomy" id="28044"/>
    <lineage>
        <taxon>Bacteria</taxon>
        <taxon>Bacillati</taxon>
        <taxon>Actinomycetota</taxon>
        <taxon>Actinomycetes</taxon>
        <taxon>Kitasatosporales</taxon>
        <taxon>Streptomycetaceae</taxon>
        <taxon>Streptomyces</taxon>
    </lineage>
</organism>
<gene>
    <name evidence="1" type="ORF">ACH4F9_42635</name>
</gene>
<protein>
    <submittedName>
        <fullName evidence="1">Uncharacterized protein</fullName>
    </submittedName>
</protein>
<dbReference type="Proteomes" id="UP001610818">
    <property type="component" value="Unassembled WGS sequence"/>
</dbReference>
<evidence type="ECO:0000313" key="1">
    <source>
        <dbReference type="EMBL" id="MFH8551695.1"/>
    </source>
</evidence>
<sequence>MDWESIRGLPKGKPSPLREYARLAPARLAPARATVVKGFAQDLADRHGVDVWEWSSPYTGGWELDWERRDGAPTKEQVKTELAADPQAASYAAEITLCPQWGRLTRKARQLLQPDVAVVIDPVMRAEPCLTRQVGLMDRELKSTRSGEAVSHVA</sequence>
<reference evidence="1 2" key="1">
    <citation type="submission" date="2024-10" db="EMBL/GenBank/DDBJ databases">
        <title>The Natural Products Discovery Center: Release of the First 8490 Sequenced Strains for Exploring Actinobacteria Biosynthetic Diversity.</title>
        <authorList>
            <person name="Kalkreuter E."/>
            <person name="Kautsar S.A."/>
            <person name="Yang D."/>
            <person name="Bader C.D."/>
            <person name="Teijaro C.N."/>
            <person name="Fluegel L."/>
            <person name="Davis C.M."/>
            <person name="Simpson J.R."/>
            <person name="Lauterbach L."/>
            <person name="Steele A.D."/>
            <person name="Gui C."/>
            <person name="Meng S."/>
            <person name="Li G."/>
            <person name="Viehrig K."/>
            <person name="Ye F."/>
            <person name="Su P."/>
            <person name="Kiefer A.F."/>
            <person name="Nichols A."/>
            <person name="Cepeda A.J."/>
            <person name="Yan W."/>
            <person name="Fan B."/>
            <person name="Jiang Y."/>
            <person name="Adhikari A."/>
            <person name="Zheng C.-J."/>
            <person name="Schuster L."/>
            <person name="Cowan T.M."/>
            <person name="Smanski M.J."/>
            <person name="Chevrette M.G."/>
            <person name="De Carvalho L.P.S."/>
            <person name="Shen B."/>
        </authorList>
    </citation>
    <scope>NUCLEOTIDE SEQUENCE [LARGE SCALE GENOMIC DNA]</scope>
    <source>
        <strain evidence="1 2">NPDC017990</strain>
    </source>
</reference>
<proteinExistence type="predicted"/>
<keyword evidence="2" id="KW-1185">Reference proteome</keyword>
<dbReference type="RefSeq" id="WP_397718742.1">
    <property type="nucleotide sequence ID" value="NZ_JBIRGN010000014.1"/>
</dbReference>
<evidence type="ECO:0000313" key="2">
    <source>
        <dbReference type="Proteomes" id="UP001610818"/>
    </source>
</evidence>
<dbReference type="EMBL" id="JBIRGQ010000014">
    <property type="protein sequence ID" value="MFH8551695.1"/>
    <property type="molecule type" value="Genomic_DNA"/>
</dbReference>
<name>A0ABW7R357_9ACTN</name>